<accession>A0A5J5BET4</accession>
<reference evidence="1 2" key="1">
    <citation type="submission" date="2019-09" db="EMBL/GenBank/DDBJ databases">
        <title>A chromosome-level genome assembly of the Chinese tupelo Nyssa sinensis.</title>
        <authorList>
            <person name="Yang X."/>
            <person name="Kang M."/>
            <person name="Yang Y."/>
            <person name="Xiong H."/>
            <person name="Wang M."/>
            <person name="Zhang Z."/>
            <person name="Wang Z."/>
            <person name="Wu H."/>
            <person name="Ma T."/>
            <person name="Liu J."/>
            <person name="Xi Z."/>
        </authorList>
    </citation>
    <scope>NUCLEOTIDE SEQUENCE [LARGE SCALE GENOMIC DNA]</scope>
    <source>
        <strain evidence="1">J267</strain>
        <tissue evidence="1">Leaf</tissue>
    </source>
</reference>
<evidence type="ECO:0000313" key="2">
    <source>
        <dbReference type="Proteomes" id="UP000325577"/>
    </source>
</evidence>
<name>A0A5J5BET4_9ASTE</name>
<proteinExistence type="predicted"/>
<evidence type="ECO:0000313" key="1">
    <source>
        <dbReference type="EMBL" id="KAA8540332.1"/>
    </source>
</evidence>
<organism evidence="1 2">
    <name type="scientific">Nyssa sinensis</name>
    <dbReference type="NCBI Taxonomy" id="561372"/>
    <lineage>
        <taxon>Eukaryota</taxon>
        <taxon>Viridiplantae</taxon>
        <taxon>Streptophyta</taxon>
        <taxon>Embryophyta</taxon>
        <taxon>Tracheophyta</taxon>
        <taxon>Spermatophyta</taxon>
        <taxon>Magnoliopsida</taxon>
        <taxon>eudicotyledons</taxon>
        <taxon>Gunneridae</taxon>
        <taxon>Pentapetalae</taxon>
        <taxon>asterids</taxon>
        <taxon>Cornales</taxon>
        <taxon>Nyssaceae</taxon>
        <taxon>Nyssa</taxon>
    </lineage>
</organism>
<gene>
    <name evidence="1" type="ORF">F0562_024749</name>
</gene>
<dbReference type="EMBL" id="CM018036">
    <property type="protein sequence ID" value="KAA8540332.1"/>
    <property type="molecule type" value="Genomic_DNA"/>
</dbReference>
<protein>
    <submittedName>
        <fullName evidence="1">Uncharacterized protein</fullName>
    </submittedName>
</protein>
<keyword evidence="2" id="KW-1185">Reference proteome</keyword>
<dbReference type="Proteomes" id="UP000325577">
    <property type="component" value="Linkage Group LG13"/>
</dbReference>
<dbReference type="AlphaFoldDB" id="A0A5J5BET4"/>
<sequence length="106" mass="12157">MQTHAHQSLDIELHRHPHSVRSFRSKEIKIRLSSLGAAQSFRLSSPSSFRSHIWLINRIKGKIGWKMACLLSFTKRLQKDPTPSKHSFLDILNKRLKLCAAPDCLA</sequence>